<dbReference type="EMBL" id="LCKO01000002">
    <property type="protein sequence ID" value="KKU01107.1"/>
    <property type="molecule type" value="Genomic_DNA"/>
</dbReference>
<evidence type="ECO:0008006" key="4">
    <source>
        <dbReference type="Google" id="ProtNLM"/>
    </source>
</evidence>
<keyword evidence="1" id="KW-0812">Transmembrane</keyword>
<feature type="transmembrane region" description="Helical" evidence="1">
    <location>
        <begin position="84"/>
        <end position="109"/>
    </location>
</feature>
<accession>A0A837IIB3</accession>
<proteinExistence type="predicted"/>
<gene>
    <name evidence="2" type="ORF">UX01_C0002G0073</name>
</gene>
<sequence length="111" mass="12155">MKNKTVKKIFLTGEIVIVLMGLTLAWFWKALPPQVPWFYSLPSGEQQLVGKLTLIGVIIGLVASLYMTRAIARWASKEDVPVEIAIMTGGLVAVILAAASFFRVIQIIIGL</sequence>
<evidence type="ECO:0000313" key="2">
    <source>
        <dbReference type="EMBL" id="KKU01107.1"/>
    </source>
</evidence>
<dbReference type="AlphaFoldDB" id="A0A837IIB3"/>
<organism evidence="2 3">
    <name type="scientific">Candidatus Collierbacteria bacterium GW2011_GWB2_45_17</name>
    <dbReference type="NCBI Taxonomy" id="1618388"/>
    <lineage>
        <taxon>Bacteria</taxon>
        <taxon>Candidatus Collieribacteriota</taxon>
    </lineage>
</organism>
<comment type="caution">
    <text evidence="2">The sequence shown here is derived from an EMBL/GenBank/DDBJ whole genome shotgun (WGS) entry which is preliminary data.</text>
</comment>
<feature type="transmembrane region" description="Helical" evidence="1">
    <location>
        <begin position="9"/>
        <end position="28"/>
    </location>
</feature>
<keyword evidence="1" id="KW-0472">Membrane</keyword>
<evidence type="ECO:0000256" key="1">
    <source>
        <dbReference type="SAM" id="Phobius"/>
    </source>
</evidence>
<name>A0A837IIB3_9BACT</name>
<protein>
    <recommendedName>
        <fullName evidence="4">DUF1648 domain-containing protein</fullName>
    </recommendedName>
</protein>
<reference evidence="2 3" key="1">
    <citation type="journal article" date="2015" name="Nature">
        <title>rRNA introns, odd ribosomes, and small enigmatic genomes across a large radiation of phyla.</title>
        <authorList>
            <person name="Brown C.T."/>
            <person name="Hug L.A."/>
            <person name="Thomas B.C."/>
            <person name="Sharon I."/>
            <person name="Castelle C.J."/>
            <person name="Singh A."/>
            <person name="Wilkins M.J."/>
            <person name="Williams K.H."/>
            <person name="Banfield J.F."/>
        </authorList>
    </citation>
    <scope>NUCLEOTIDE SEQUENCE [LARGE SCALE GENOMIC DNA]</scope>
</reference>
<keyword evidence="1" id="KW-1133">Transmembrane helix</keyword>
<dbReference type="Proteomes" id="UP000034078">
    <property type="component" value="Unassembled WGS sequence"/>
</dbReference>
<feature type="transmembrane region" description="Helical" evidence="1">
    <location>
        <begin position="48"/>
        <end position="72"/>
    </location>
</feature>
<evidence type="ECO:0000313" key="3">
    <source>
        <dbReference type="Proteomes" id="UP000034078"/>
    </source>
</evidence>